<reference evidence="3" key="1">
    <citation type="submission" date="2009-10" db="EMBL/GenBank/DDBJ databases">
        <title>The complete chromosome of Gordonia bronchialis DSM 43247.</title>
        <authorList>
            <consortium name="US DOE Joint Genome Institute (JGI-PGF)"/>
            <person name="Lucas S."/>
            <person name="Copeland A."/>
            <person name="Lapidus A."/>
            <person name="Glavina del Rio T."/>
            <person name="Dalin E."/>
            <person name="Tice H."/>
            <person name="Bruce D."/>
            <person name="Goodwin L."/>
            <person name="Pitluck S."/>
            <person name="Kyrpides N."/>
            <person name="Mavromatis K."/>
            <person name="Ivanova N."/>
            <person name="Ovchinnikova G."/>
            <person name="Saunders E."/>
            <person name="Brettin T."/>
            <person name="Detter J.C."/>
            <person name="Han C."/>
            <person name="Larimer F."/>
            <person name="Land M."/>
            <person name="Hauser L."/>
            <person name="Markowitz V."/>
            <person name="Cheng J.-F."/>
            <person name="Hugenholtz P."/>
            <person name="Woyke T."/>
            <person name="Wu D."/>
            <person name="Jando M."/>
            <person name="Schneider S."/>
            <person name="Goeker M."/>
            <person name="Klenk H.-P."/>
            <person name="Eisen J.A."/>
        </authorList>
    </citation>
    <scope>NUCLEOTIDE SEQUENCE [LARGE SCALE GENOMIC DNA]</scope>
    <source>
        <strain evidence="3">ATCC 25592 / DSM 43247 / BCRC 13721 / JCM 3198 / KCTC 3076 / NBRC 16047 / NCTC 10667</strain>
    </source>
</reference>
<dbReference type="EMBL" id="CP001802">
    <property type="protein sequence ID" value="ACY20399.1"/>
    <property type="molecule type" value="Genomic_DNA"/>
</dbReference>
<dbReference type="InterPro" id="IPR029063">
    <property type="entry name" value="SAM-dependent_MTases_sf"/>
</dbReference>
<dbReference type="PANTHER" id="PTHR45036:SF1">
    <property type="entry name" value="METHYLTRANSFERASE LIKE 7A"/>
    <property type="match status" value="1"/>
</dbReference>
<sequence length="206" mass="22664">MGFYQDRVLPHIIDKTCGMPALKPVREQACAPLHGRVIEIGFGSGLNVAVYPDEVAEVSAVEPSDVAWSMAADRVHAAPIRIERSGLDGQRLPFESGTFDAALSTFTLCTIPDAEAALAEVRRVLRPEGVFAFLEHGHAPDEKVSRWQRRLEPIQKRVAGGCHLTRDIRGLVTESGFRLVDVDTFYQPDTPRPFGYLTMGVARPVV</sequence>
<keyword evidence="2" id="KW-0808">Transferase</keyword>
<name>D0L4U7_GORB4</name>
<keyword evidence="3" id="KW-1185">Reference proteome</keyword>
<protein>
    <submittedName>
        <fullName evidence="2">Methyltransferase type 11</fullName>
    </submittedName>
</protein>
<evidence type="ECO:0000313" key="2">
    <source>
        <dbReference type="EMBL" id="ACY20399.1"/>
    </source>
</evidence>
<dbReference type="eggNOG" id="COG2226">
    <property type="taxonomic scope" value="Bacteria"/>
</dbReference>
<dbReference type="STRING" id="526226.Gbro_1091"/>
<dbReference type="PANTHER" id="PTHR45036">
    <property type="entry name" value="METHYLTRANSFERASE LIKE 7B"/>
    <property type="match status" value="1"/>
</dbReference>
<dbReference type="GO" id="GO:0032259">
    <property type="term" value="P:methylation"/>
    <property type="evidence" value="ECO:0007669"/>
    <property type="project" value="UniProtKB-KW"/>
</dbReference>
<dbReference type="Pfam" id="PF08241">
    <property type="entry name" value="Methyltransf_11"/>
    <property type="match status" value="1"/>
</dbReference>
<dbReference type="RefSeq" id="WP_012832977.1">
    <property type="nucleotide sequence ID" value="NC_013441.1"/>
</dbReference>
<keyword evidence="2" id="KW-0489">Methyltransferase</keyword>
<dbReference type="KEGG" id="gbr:Gbro_1091"/>
<dbReference type="HOGENOM" id="CLU_037990_7_4_11"/>
<dbReference type="Proteomes" id="UP000001219">
    <property type="component" value="Chromosome"/>
</dbReference>
<dbReference type="CDD" id="cd02440">
    <property type="entry name" value="AdoMet_MTases"/>
    <property type="match status" value="1"/>
</dbReference>
<evidence type="ECO:0000259" key="1">
    <source>
        <dbReference type="Pfam" id="PF08241"/>
    </source>
</evidence>
<dbReference type="GO" id="GO:0008757">
    <property type="term" value="F:S-adenosylmethionine-dependent methyltransferase activity"/>
    <property type="evidence" value="ECO:0007669"/>
    <property type="project" value="InterPro"/>
</dbReference>
<dbReference type="Gene3D" id="3.40.50.150">
    <property type="entry name" value="Vaccinia Virus protein VP39"/>
    <property type="match status" value="1"/>
</dbReference>
<dbReference type="SUPFAM" id="SSF53335">
    <property type="entry name" value="S-adenosyl-L-methionine-dependent methyltransferases"/>
    <property type="match status" value="1"/>
</dbReference>
<evidence type="ECO:0000313" key="3">
    <source>
        <dbReference type="Proteomes" id="UP000001219"/>
    </source>
</evidence>
<dbReference type="AlphaFoldDB" id="D0L4U7"/>
<dbReference type="InterPro" id="IPR052356">
    <property type="entry name" value="Thiol_S-MT"/>
</dbReference>
<reference evidence="2 3" key="2">
    <citation type="journal article" date="2010" name="Stand. Genomic Sci.">
        <title>Complete genome sequence of Gordonia bronchialis type strain (3410).</title>
        <authorList>
            <person name="Ivanova N."/>
            <person name="Sikorski J."/>
            <person name="Jando M."/>
            <person name="Lapidus A."/>
            <person name="Nolan M."/>
            <person name="Lucas S."/>
            <person name="Del Rio T.G."/>
            <person name="Tice H."/>
            <person name="Copeland A."/>
            <person name="Cheng J.F."/>
            <person name="Chen F."/>
            <person name="Bruce D."/>
            <person name="Goodwin L."/>
            <person name="Pitluck S."/>
            <person name="Mavromatis K."/>
            <person name="Ovchinnikova G."/>
            <person name="Pati A."/>
            <person name="Chen A."/>
            <person name="Palaniappan K."/>
            <person name="Land M."/>
            <person name="Hauser L."/>
            <person name="Chang Y.J."/>
            <person name="Jeffries C.D."/>
            <person name="Chain P."/>
            <person name="Saunders E."/>
            <person name="Han C."/>
            <person name="Detter J.C."/>
            <person name="Brettin T."/>
            <person name="Rohde M."/>
            <person name="Goker M."/>
            <person name="Bristow J."/>
            <person name="Eisen J.A."/>
            <person name="Markowitz V."/>
            <person name="Hugenholtz P."/>
            <person name="Klenk H.P."/>
            <person name="Kyrpides N.C."/>
        </authorList>
    </citation>
    <scope>NUCLEOTIDE SEQUENCE [LARGE SCALE GENOMIC DNA]</scope>
    <source>
        <strain evidence="3">ATCC 25592 / DSM 43247 / BCRC 13721 / JCM 3198 / KCTC 3076 / NBRC 16047 / NCTC 10667</strain>
    </source>
</reference>
<gene>
    <name evidence="2" type="ordered locus">Gbro_1091</name>
</gene>
<feature type="domain" description="Methyltransferase type 11" evidence="1">
    <location>
        <begin position="39"/>
        <end position="133"/>
    </location>
</feature>
<accession>D0L4U7</accession>
<dbReference type="InterPro" id="IPR013216">
    <property type="entry name" value="Methyltransf_11"/>
</dbReference>
<proteinExistence type="predicted"/>
<organism evidence="2 3">
    <name type="scientific">Gordonia bronchialis (strain ATCC 25592 / DSM 43247 / BCRC 13721 / JCM 3198 / KCTC 3076 / NBRC 16047 / NCTC 10667)</name>
    <name type="common">Rhodococcus bronchialis</name>
    <dbReference type="NCBI Taxonomy" id="526226"/>
    <lineage>
        <taxon>Bacteria</taxon>
        <taxon>Bacillati</taxon>
        <taxon>Actinomycetota</taxon>
        <taxon>Actinomycetes</taxon>
        <taxon>Mycobacteriales</taxon>
        <taxon>Gordoniaceae</taxon>
        <taxon>Gordonia</taxon>
    </lineage>
</organism>
<dbReference type="OrthoDB" id="65624at2"/>